<gene>
    <name evidence="1" type="ORF">G3I58_26420</name>
</gene>
<evidence type="ECO:0000313" key="2">
    <source>
        <dbReference type="Proteomes" id="UP000470951"/>
    </source>
</evidence>
<organism evidence="1 2">
    <name type="scientific">Streptomyces anulatus</name>
    <name type="common">Streptomyces chrysomallus</name>
    <dbReference type="NCBI Taxonomy" id="1892"/>
    <lineage>
        <taxon>Bacteria</taxon>
        <taxon>Bacillati</taxon>
        <taxon>Actinomycetota</taxon>
        <taxon>Actinomycetes</taxon>
        <taxon>Kitasatosporales</taxon>
        <taxon>Streptomycetaceae</taxon>
        <taxon>Streptomyces</taxon>
    </lineage>
</organism>
<dbReference type="EMBL" id="JAAGMS010000296">
    <property type="protein sequence ID" value="NEC01487.1"/>
    <property type="molecule type" value="Genomic_DNA"/>
</dbReference>
<name>A0A7K3RHN6_STRAQ</name>
<dbReference type="RefSeq" id="WP_164218470.1">
    <property type="nucleotide sequence ID" value="NZ_CP086102.1"/>
</dbReference>
<evidence type="ECO:0000313" key="1">
    <source>
        <dbReference type="EMBL" id="NEC01487.1"/>
    </source>
</evidence>
<dbReference type="AlphaFoldDB" id="A0A7K3RHN6"/>
<protein>
    <submittedName>
        <fullName evidence="1">Uncharacterized protein</fullName>
    </submittedName>
</protein>
<accession>A0A7K3RHN6</accession>
<dbReference type="Proteomes" id="UP000470951">
    <property type="component" value="Unassembled WGS sequence"/>
</dbReference>
<sequence length="99" mass="11064">MESLQDRVIAQKLAVIRVENSADPRNYLDQKFADARHVGVLDEDCFELSEFLMNLDNLLLVKLVDNIPGNVHPEAALSPIQMIEDRTFGIGTDSTQASH</sequence>
<reference evidence="1 2" key="1">
    <citation type="submission" date="2020-01" db="EMBL/GenBank/DDBJ databases">
        <title>Insect and environment-associated Actinomycetes.</title>
        <authorList>
            <person name="Currrie C."/>
            <person name="Chevrette M."/>
            <person name="Carlson C."/>
            <person name="Stubbendieck R."/>
            <person name="Wendt-Pienkowski E."/>
        </authorList>
    </citation>
    <scope>NUCLEOTIDE SEQUENCE [LARGE SCALE GENOMIC DNA]</scope>
    <source>
        <strain evidence="1 2">SID7903</strain>
    </source>
</reference>
<proteinExistence type="predicted"/>
<comment type="caution">
    <text evidence="1">The sequence shown here is derived from an EMBL/GenBank/DDBJ whole genome shotgun (WGS) entry which is preliminary data.</text>
</comment>